<gene>
    <name evidence="2" type="ORF">J5W02_09850</name>
</gene>
<sequence>MHKHRELTNEQFENMGFLVLITVLAMLCRFLLFPFESGDYHQFLQGWYAALKDNGGFAAVGMNIGDYMPTYLYLLAGFTYFPVSGLVAIKLVSSLADIALAYYVMKTVRLKFEDPLYGVMAYAVALFLPSVVLNSAVWGQCDAIFTAALVACVYYFMVDKEYQAVAAYAIAFIFKLQAVFLAPFLLLLLIKRRVKISTFLIIPFVYLLAVLPAMFLGRSMKELLTVYFSQAGQYKMIAMFLPNLYTWLPEDTPEYISAAAVMFAGALTVTALFYLYKKKFVFTDELFVTMALFFALFLPFILPHMHERYFYLADILAVIFAFYFPKMLYVPVVTVLSSTYAVCHNLFNTDFFSVQLLAVIMLFILIQVARHAVRLIDLQSGQVPG</sequence>
<name>A0ABS7DP82_9FIRM</name>
<feature type="transmembrane region" description="Helical" evidence="1">
    <location>
        <begin position="165"/>
        <end position="190"/>
    </location>
</feature>
<dbReference type="RefSeq" id="WP_219965512.1">
    <property type="nucleotide sequence ID" value="NZ_JAGFNZ010000003.1"/>
</dbReference>
<feature type="transmembrane region" description="Helical" evidence="1">
    <location>
        <begin position="143"/>
        <end position="158"/>
    </location>
</feature>
<keyword evidence="3" id="KW-1185">Reference proteome</keyword>
<keyword evidence="1" id="KW-0812">Transmembrane</keyword>
<dbReference type="EMBL" id="JAGFNZ010000003">
    <property type="protein sequence ID" value="MBW7573116.1"/>
    <property type="molecule type" value="Genomic_DNA"/>
</dbReference>
<comment type="caution">
    <text evidence="2">The sequence shown here is derived from an EMBL/GenBank/DDBJ whole genome shotgun (WGS) entry which is preliminary data.</text>
</comment>
<dbReference type="Proteomes" id="UP000719942">
    <property type="component" value="Unassembled WGS sequence"/>
</dbReference>
<feature type="transmembrane region" description="Helical" evidence="1">
    <location>
        <begin position="286"/>
        <end position="302"/>
    </location>
</feature>
<accession>A0ABS7DP82</accession>
<feature type="transmembrane region" description="Helical" evidence="1">
    <location>
        <begin position="223"/>
        <end position="243"/>
    </location>
</feature>
<feature type="transmembrane region" description="Helical" evidence="1">
    <location>
        <begin position="353"/>
        <end position="373"/>
    </location>
</feature>
<feature type="transmembrane region" description="Helical" evidence="1">
    <location>
        <begin position="12"/>
        <end position="32"/>
    </location>
</feature>
<keyword evidence="1" id="KW-0472">Membrane</keyword>
<keyword evidence="1" id="KW-1133">Transmembrane helix</keyword>
<reference evidence="2 3" key="1">
    <citation type="submission" date="2021-03" db="EMBL/GenBank/DDBJ databases">
        <title>Caproiciproducens sp. nov. isolated from feces of cow.</title>
        <authorList>
            <person name="Choi J.-Y."/>
        </authorList>
    </citation>
    <scope>NUCLEOTIDE SEQUENCE [LARGE SCALE GENOMIC DNA]</scope>
    <source>
        <strain evidence="2 3">AGMB10547</strain>
    </source>
</reference>
<organism evidence="2 3">
    <name type="scientific">Caproiciproducens faecalis</name>
    <dbReference type="NCBI Taxonomy" id="2820301"/>
    <lineage>
        <taxon>Bacteria</taxon>
        <taxon>Bacillati</taxon>
        <taxon>Bacillota</taxon>
        <taxon>Clostridia</taxon>
        <taxon>Eubacteriales</taxon>
        <taxon>Acutalibacteraceae</taxon>
        <taxon>Caproiciproducens</taxon>
    </lineage>
</organism>
<protein>
    <submittedName>
        <fullName evidence="2">Glycosyltransferase family 39 protein</fullName>
    </submittedName>
</protein>
<feature type="transmembrane region" description="Helical" evidence="1">
    <location>
        <begin position="255"/>
        <end position="274"/>
    </location>
</feature>
<evidence type="ECO:0000313" key="3">
    <source>
        <dbReference type="Proteomes" id="UP000719942"/>
    </source>
</evidence>
<feature type="transmembrane region" description="Helical" evidence="1">
    <location>
        <begin position="116"/>
        <end position="137"/>
    </location>
</feature>
<proteinExistence type="predicted"/>
<evidence type="ECO:0000256" key="1">
    <source>
        <dbReference type="SAM" id="Phobius"/>
    </source>
</evidence>
<evidence type="ECO:0000313" key="2">
    <source>
        <dbReference type="EMBL" id="MBW7573116.1"/>
    </source>
</evidence>
<feature type="transmembrane region" description="Helical" evidence="1">
    <location>
        <begin position="71"/>
        <end position="104"/>
    </location>
</feature>
<feature type="transmembrane region" description="Helical" evidence="1">
    <location>
        <begin position="308"/>
        <end position="324"/>
    </location>
</feature>
<feature type="transmembrane region" description="Helical" evidence="1">
    <location>
        <begin position="196"/>
        <end position="216"/>
    </location>
</feature>